<dbReference type="PANTHER" id="PTHR22991:SF40">
    <property type="entry name" value="PROTEIN CBG13490"/>
    <property type="match status" value="1"/>
</dbReference>
<accession>A0A8R1UQZ3</accession>
<reference evidence="2" key="1">
    <citation type="journal article" date="2008" name="Nat. Genet.">
        <title>The Pristionchus pacificus genome provides a unique perspective on nematode lifestyle and parasitism.</title>
        <authorList>
            <person name="Dieterich C."/>
            <person name="Clifton S.W."/>
            <person name="Schuster L.N."/>
            <person name="Chinwalla A."/>
            <person name="Delehaunty K."/>
            <person name="Dinkelacker I."/>
            <person name="Fulton L."/>
            <person name="Fulton R."/>
            <person name="Godfrey J."/>
            <person name="Minx P."/>
            <person name="Mitreva M."/>
            <person name="Roeseler W."/>
            <person name="Tian H."/>
            <person name="Witte H."/>
            <person name="Yang S.P."/>
            <person name="Wilson R.K."/>
            <person name="Sommer R.J."/>
        </authorList>
    </citation>
    <scope>NUCLEOTIDE SEQUENCE [LARGE SCALE GENOMIC DNA]</scope>
    <source>
        <strain evidence="2">PS312</strain>
    </source>
</reference>
<dbReference type="Proteomes" id="UP000005239">
    <property type="component" value="Unassembled WGS sequence"/>
</dbReference>
<dbReference type="InterPro" id="IPR016187">
    <property type="entry name" value="CTDL_fold"/>
</dbReference>
<dbReference type="InterPro" id="IPR016186">
    <property type="entry name" value="C-type_lectin-like/link_sf"/>
</dbReference>
<dbReference type="InterPro" id="IPR050976">
    <property type="entry name" value="Snaclec"/>
</dbReference>
<dbReference type="Gene3D" id="3.10.100.10">
    <property type="entry name" value="Mannose-Binding Protein A, subunit A"/>
    <property type="match status" value="3"/>
</dbReference>
<dbReference type="InterPro" id="IPR035914">
    <property type="entry name" value="Sperma_CUB_dom_sf"/>
</dbReference>
<dbReference type="InterPro" id="IPR018378">
    <property type="entry name" value="C-type_lectin_CS"/>
</dbReference>
<accession>A0A2A6B571</accession>
<dbReference type="SMART" id="SM00034">
    <property type="entry name" value="CLECT"/>
    <property type="match status" value="2"/>
</dbReference>
<dbReference type="InterPro" id="IPR001304">
    <property type="entry name" value="C-type_lectin-like"/>
</dbReference>
<keyword evidence="2" id="KW-1185">Reference proteome</keyword>
<evidence type="ECO:0000313" key="1">
    <source>
        <dbReference type="EnsemblMetazoa" id="PPA38230.1"/>
    </source>
</evidence>
<dbReference type="SUPFAM" id="SSF56436">
    <property type="entry name" value="C-type lectin-like"/>
    <property type="match status" value="2"/>
</dbReference>
<dbReference type="EnsemblMetazoa" id="PPA38230.1">
    <property type="protein sequence ID" value="PPA38230.1"/>
    <property type="gene ID" value="WBGene00276599"/>
</dbReference>
<evidence type="ECO:0000313" key="2">
    <source>
        <dbReference type="Proteomes" id="UP000005239"/>
    </source>
</evidence>
<reference evidence="1" key="2">
    <citation type="submission" date="2022-06" db="UniProtKB">
        <authorList>
            <consortium name="EnsemblMetazoa"/>
        </authorList>
    </citation>
    <scope>IDENTIFICATION</scope>
    <source>
        <strain evidence="1">PS312</strain>
    </source>
</reference>
<sequence>MKVILLLAALPVLVLSCADNYDTWLDGRCFRMNYYSSVGYSTAADQCGKDSARLPAIKSQEEQEQFFAALKQYNNFGAYSFWLALSCNGSKFVWADGSEADRLQLHFHLNRSSLLHRQRSSVAGIRRTELLLWTSPCDSYELLQTGKSTDTCYKLQQQQTTWNQAETYCKGQGAHLSVIHDQTIAFPFSDASDNYTWVDGSDIDYNNFVAGFPSDSYGNCVAMETGFLPGQWMNVDCYNTRLPYMCTKPAFYATNPQPAGCPEKMQYAPGDEIFSPAYPQAPGGTGCDYLLLEPNQNKRAEITIDFFESNTCCDSLTVYDGLFGSNILKTARKLSFEKCRDQHVYKIISTITGMNAFRIAAFLGDDRLLLEPGDYQGQFKCDQTGVECDEWRTCERIPCQV</sequence>
<dbReference type="PROSITE" id="PS50041">
    <property type="entry name" value="C_TYPE_LECTIN_2"/>
    <property type="match status" value="1"/>
</dbReference>
<name>A0A2A6B571_PRIPA</name>
<organism evidence="1 2">
    <name type="scientific">Pristionchus pacificus</name>
    <name type="common">Parasitic nematode worm</name>
    <dbReference type="NCBI Taxonomy" id="54126"/>
    <lineage>
        <taxon>Eukaryota</taxon>
        <taxon>Metazoa</taxon>
        <taxon>Ecdysozoa</taxon>
        <taxon>Nematoda</taxon>
        <taxon>Chromadorea</taxon>
        <taxon>Rhabditida</taxon>
        <taxon>Rhabditina</taxon>
        <taxon>Diplogasteromorpha</taxon>
        <taxon>Diplogasteroidea</taxon>
        <taxon>Neodiplogasteridae</taxon>
        <taxon>Pristionchus</taxon>
    </lineage>
</organism>
<dbReference type="PROSITE" id="PS00615">
    <property type="entry name" value="C_TYPE_LECTIN_1"/>
    <property type="match status" value="1"/>
</dbReference>
<dbReference type="OrthoDB" id="6409202at2759"/>
<protein>
    <submittedName>
        <fullName evidence="1">C-type lectin</fullName>
    </submittedName>
</protein>
<dbReference type="SUPFAM" id="SSF49854">
    <property type="entry name" value="Spermadhesin, CUB domain"/>
    <property type="match status" value="1"/>
</dbReference>
<dbReference type="AlphaFoldDB" id="A0A2A6B571"/>
<dbReference type="CDD" id="cd00037">
    <property type="entry name" value="CLECT"/>
    <property type="match status" value="2"/>
</dbReference>
<dbReference type="PANTHER" id="PTHR22991">
    <property type="entry name" value="PROTEIN CBG13490"/>
    <property type="match status" value="1"/>
</dbReference>
<gene>
    <name evidence="1" type="primary">WBGene00276599</name>
</gene>
<proteinExistence type="predicted"/>
<dbReference type="PROSITE" id="PS51257">
    <property type="entry name" value="PROKAR_LIPOPROTEIN"/>
    <property type="match status" value="1"/>
</dbReference>